<accession>A0A8S3TR68</accession>
<evidence type="ECO:0000256" key="3">
    <source>
        <dbReference type="ARBA" id="ARBA00022676"/>
    </source>
</evidence>
<evidence type="ECO:0000256" key="5">
    <source>
        <dbReference type="ARBA" id="ARBA00022692"/>
    </source>
</evidence>
<feature type="domain" description="Fucosyltransferase C-terminal" evidence="13">
    <location>
        <begin position="165"/>
        <end position="346"/>
    </location>
</feature>
<evidence type="ECO:0000256" key="9">
    <source>
        <dbReference type="ARBA" id="ARBA00023180"/>
    </source>
</evidence>
<evidence type="ECO:0000256" key="12">
    <source>
        <dbReference type="SAM" id="MobiDB-lite"/>
    </source>
</evidence>
<protein>
    <recommendedName>
        <fullName evidence="11">Fucosyltransferase</fullName>
        <ecNumber evidence="11">2.4.1.-</ecNumber>
    </recommendedName>
</protein>
<keyword evidence="5 11" id="KW-0812">Transmembrane</keyword>
<comment type="caution">
    <text evidence="11">Lacks conserved residue(s) required for the propagation of feature annotation.</text>
</comment>
<dbReference type="InterPro" id="IPR031481">
    <property type="entry name" value="Glyco_tran_10_N"/>
</dbReference>
<evidence type="ECO:0000313" key="15">
    <source>
        <dbReference type="EMBL" id="CAG2236091.1"/>
    </source>
</evidence>
<comment type="caution">
    <text evidence="15">The sequence shown here is derived from an EMBL/GenBank/DDBJ whole genome shotgun (WGS) entry which is preliminary data.</text>
</comment>
<dbReference type="Pfam" id="PF17039">
    <property type="entry name" value="Glyco_tran_10_N"/>
    <property type="match status" value="2"/>
</dbReference>
<feature type="compositionally biased region" description="Basic and acidic residues" evidence="12">
    <location>
        <begin position="521"/>
        <end position="544"/>
    </location>
</feature>
<dbReference type="Proteomes" id="UP000683360">
    <property type="component" value="Unassembled WGS sequence"/>
</dbReference>
<keyword evidence="9" id="KW-0325">Glycoprotein</keyword>
<name>A0A8S3TR68_MYTED</name>
<comment type="similarity">
    <text evidence="2 11">Belongs to the glycosyltransferase 10 family.</text>
</comment>
<dbReference type="GO" id="GO:0032580">
    <property type="term" value="C:Golgi cisterna membrane"/>
    <property type="evidence" value="ECO:0007669"/>
    <property type="project" value="UniProtKB-SubCell"/>
</dbReference>
<feature type="domain" description="Fucosyltransferase N-terminal" evidence="14">
    <location>
        <begin position="33"/>
        <end position="130"/>
    </location>
</feature>
<evidence type="ECO:0000259" key="13">
    <source>
        <dbReference type="Pfam" id="PF00852"/>
    </source>
</evidence>
<keyword evidence="11" id="KW-0333">Golgi apparatus</keyword>
<evidence type="ECO:0000313" key="16">
    <source>
        <dbReference type="Proteomes" id="UP000683360"/>
    </source>
</evidence>
<comment type="subcellular location">
    <subcellularLocation>
        <location evidence="10">Endomembrane system</location>
        <topology evidence="10">Single-pass type II membrane protein</topology>
    </subcellularLocation>
    <subcellularLocation>
        <location evidence="11">Golgi apparatus</location>
        <location evidence="11">Golgi stack membrane</location>
        <topology evidence="11">Single-pass type II membrane protein</topology>
    </subcellularLocation>
</comment>
<feature type="compositionally biased region" description="Polar residues" evidence="12">
    <location>
        <begin position="502"/>
        <end position="520"/>
    </location>
</feature>
<dbReference type="InterPro" id="IPR038577">
    <property type="entry name" value="GT10-like_C_sf"/>
</dbReference>
<evidence type="ECO:0000256" key="4">
    <source>
        <dbReference type="ARBA" id="ARBA00022679"/>
    </source>
</evidence>
<dbReference type="PANTHER" id="PTHR11929">
    <property type="entry name" value="ALPHA- 1,3 -FUCOSYLTRANSFERASE"/>
    <property type="match status" value="1"/>
</dbReference>
<evidence type="ECO:0000256" key="7">
    <source>
        <dbReference type="ARBA" id="ARBA00022989"/>
    </source>
</evidence>
<evidence type="ECO:0000256" key="1">
    <source>
        <dbReference type="ARBA" id="ARBA00004922"/>
    </source>
</evidence>
<dbReference type="EC" id="2.4.1.-" evidence="11"/>
<dbReference type="EMBL" id="CAJPWZ010002341">
    <property type="protein sequence ID" value="CAG2236091.1"/>
    <property type="molecule type" value="Genomic_DNA"/>
</dbReference>
<dbReference type="InterPro" id="IPR055270">
    <property type="entry name" value="Glyco_tran_10_C"/>
</dbReference>
<evidence type="ECO:0000256" key="6">
    <source>
        <dbReference type="ARBA" id="ARBA00022968"/>
    </source>
</evidence>
<keyword evidence="8 11" id="KW-0472">Membrane</keyword>
<dbReference type="PANTHER" id="PTHR11929:SF194">
    <property type="entry name" value="ALPHA-(1,3)-FUCOSYLTRANSFERASE 10"/>
    <property type="match status" value="1"/>
</dbReference>
<reference evidence="15" key="1">
    <citation type="submission" date="2021-03" db="EMBL/GenBank/DDBJ databases">
        <authorList>
            <person name="Bekaert M."/>
        </authorList>
    </citation>
    <scope>NUCLEOTIDE SEQUENCE</scope>
</reference>
<feature type="region of interest" description="Disordered" evidence="12">
    <location>
        <begin position="502"/>
        <end position="558"/>
    </location>
</feature>
<keyword evidence="3 11" id="KW-0328">Glycosyltransferase</keyword>
<dbReference type="Gene3D" id="3.40.50.11660">
    <property type="entry name" value="Glycosyl transferase family 10, C-terminal domain"/>
    <property type="match status" value="2"/>
</dbReference>
<feature type="transmembrane region" description="Helical" evidence="11">
    <location>
        <begin position="445"/>
        <end position="464"/>
    </location>
</feature>
<feature type="domain" description="Fucosyltransferase N-terminal" evidence="14">
    <location>
        <begin position="585"/>
        <end position="685"/>
    </location>
</feature>
<evidence type="ECO:0000256" key="10">
    <source>
        <dbReference type="ARBA" id="ARBA00060399"/>
    </source>
</evidence>
<dbReference type="Pfam" id="PF00852">
    <property type="entry name" value="Glyco_transf_10"/>
    <property type="match status" value="2"/>
</dbReference>
<evidence type="ECO:0000259" key="14">
    <source>
        <dbReference type="Pfam" id="PF17039"/>
    </source>
</evidence>
<sequence>MGYLYVSVLPPELKLRLGFHVEEQLNPKGEEPLIIWWSFFSNDSTSFYASCEDVKCFITNKKEYKDNQRNKAFLFDGIFLKPNDLPLPRQPDDLWGLFQEESPKNNYLLSHSEVMDLFNITSTFRRDSTFPILLRDVKSIEWLESSRYFLPTPKKNKYLAELSPVVYVHSDCNPPSGRDDFVKELMKYIKVDSYGKCLHNKDLPKSLIDPLPGMFDTKFYKLMAKYKFTLAMENSICDDYITEKLWRPLHLGSVPIVLGSPKVQDFLPSNHSAIIIMDISSPKKLADFIKLLNNNDDMYNEYTAWKKTGVTNTYLKNVLQKRNFMDPHLRFQCNICKILHENKRRKTSGLPIFRYRSNHSHYGCPGPVNFDPKVKPKPFESIYRHLYYQSVFEAKAVSHFAKLNRKVTSNEFNEYLSRIILDFYLICGGNCYYHVNCWKWRRLILYSVITTIVLVVGSYCYEIFLTEKSLRDVCTNEDDCATRQTKDMELNRENLEILSKQSHAESNTPLSYESSPNSEQTLERSNERHPFVPVDDFKGKEEKSGLSTDTQVQGIEKQDQVATDSTRDNIKLSNIRKQTPAIPKLLWWDFYSHGAGKDDVITCKQGVKCHVVSNRNWTDHQDTMAIIHYGTHFYFMDLPKHRRKEVTWAVIHEESPKNADFLFNHEEILSLFNYTATFKRESDYPITTHFLPSMSYLQSKQYLVSTQDKNSLTFGKSMAPMTSKEFYELAAKYKFTLAMENAVCDDYITEKLWRPFHLGSVPIVFGSPKIKDYLPNKKSAVVINDFDDVEKLAAFIKYLDRNDTAYEEYLQYKEPGGLKNTFLIDSVNKREWSKYHDQTKPFYSLFSGFECYICEEMHKNIDTIKSGKELPIKIAKLDHYGCPPPKRFSDKGQYTVIDPRFSYFWYEGKYRAKAFRYFYDKNLNFTEKDIATLAKSFRQEYMDDG</sequence>
<dbReference type="OrthoDB" id="9993460at2759"/>
<evidence type="ECO:0000256" key="2">
    <source>
        <dbReference type="ARBA" id="ARBA00008919"/>
    </source>
</evidence>
<dbReference type="AlphaFoldDB" id="A0A8S3TR68"/>
<keyword evidence="6" id="KW-0735">Signal-anchor</keyword>
<organism evidence="15 16">
    <name type="scientific">Mytilus edulis</name>
    <name type="common">Blue mussel</name>
    <dbReference type="NCBI Taxonomy" id="6550"/>
    <lineage>
        <taxon>Eukaryota</taxon>
        <taxon>Metazoa</taxon>
        <taxon>Spiralia</taxon>
        <taxon>Lophotrochozoa</taxon>
        <taxon>Mollusca</taxon>
        <taxon>Bivalvia</taxon>
        <taxon>Autobranchia</taxon>
        <taxon>Pteriomorphia</taxon>
        <taxon>Mytilida</taxon>
        <taxon>Mytiloidea</taxon>
        <taxon>Mytilidae</taxon>
        <taxon>Mytilinae</taxon>
        <taxon>Mytilus</taxon>
    </lineage>
</organism>
<feature type="domain" description="Fucosyltransferase C-terminal" evidence="13">
    <location>
        <begin position="713"/>
        <end position="862"/>
    </location>
</feature>
<comment type="pathway">
    <text evidence="1">Protein modification; protein glycosylation.</text>
</comment>
<proteinExistence type="inferred from homology"/>
<dbReference type="GO" id="GO:0046920">
    <property type="term" value="F:alpha-(1-&gt;3)-fucosyltransferase activity"/>
    <property type="evidence" value="ECO:0007669"/>
    <property type="project" value="TreeGrafter"/>
</dbReference>
<feature type="transmembrane region" description="Helical" evidence="11">
    <location>
        <begin position="415"/>
        <end position="433"/>
    </location>
</feature>
<keyword evidence="4 11" id="KW-0808">Transferase</keyword>
<gene>
    <name evidence="15" type="ORF">MEDL_48627</name>
</gene>
<evidence type="ECO:0000256" key="8">
    <source>
        <dbReference type="ARBA" id="ARBA00023136"/>
    </source>
</evidence>
<keyword evidence="16" id="KW-1185">Reference proteome</keyword>
<keyword evidence="7 11" id="KW-1133">Transmembrane helix</keyword>
<evidence type="ECO:0000256" key="11">
    <source>
        <dbReference type="RuleBase" id="RU003832"/>
    </source>
</evidence>
<dbReference type="FunFam" id="3.40.50.11660:FF:000002">
    <property type="entry name" value="Alpha-(1,3)-fucosyltransferase"/>
    <property type="match status" value="2"/>
</dbReference>
<dbReference type="SUPFAM" id="SSF53756">
    <property type="entry name" value="UDP-Glycosyltransferase/glycogen phosphorylase"/>
    <property type="match status" value="2"/>
</dbReference>
<dbReference type="InterPro" id="IPR001503">
    <property type="entry name" value="Glyco_trans_10"/>
</dbReference>